<evidence type="ECO:0008006" key="4">
    <source>
        <dbReference type="Google" id="ProtNLM"/>
    </source>
</evidence>
<sequence length="522" mass="57311">MLLVAADNRRRALWSFVVATCAVLVVFIWEGNKGFSLWDEGYLWYGVQRVVAGEVPVRDFMAYDPGRYYWAAALLMPWGDYGIMAVRAACAVFEALGLFAGLYLVSREIQASRKSVVFCTILTGITLVSWMCIRHKLFDTSISIFSVGMVVYLLERPVGRRYLLAGVYTGMAAVFGRNHGVYAAFGMLIGIAWLATGAIGVQAVLRGLATWAAGVVLGFSPILLMCLFAPGFATAFVDSVRFMFEVKGTNLPLPVPWPWDVQFSSIDAGAAVRQLIAGLGFIAIVAYGLIGVAWAFFKRRGAGQVHAITVACAGLSLAYSHYAYSRADFSHLTLSVFPLLLGVTAVICKASGWMRWLSLSILAVASVWVNLPYHPGWQCERAQNCVAVEVSGSSLIMDPGTASDVVLLRRLAEQYAPGGRSIFATPFWPGAYAVLERKSPIWEIYALFPRSADYQRQQIRELKAAAPGIVVINNLALDGRAELRFSNTHALVYQYVLDNFDRIEVSPNPDYLLFRAKDAGSH</sequence>
<comment type="caution">
    <text evidence="2">The sequence shown here is derived from an EMBL/GenBank/DDBJ whole genome shotgun (WGS) entry which is preliminary data.</text>
</comment>
<feature type="transmembrane region" description="Helical" evidence="1">
    <location>
        <begin position="137"/>
        <end position="154"/>
    </location>
</feature>
<name>A0A261R8G2_9BORD</name>
<feature type="transmembrane region" description="Helical" evidence="1">
    <location>
        <begin position="275"/>
        <end position="297"/>
    </location>
</feature>
<reference evidence="2" key="1">
    <citation type="submission" date="2017-05" db="EMBL/GenBank/DDBJ databases">
        <title>Complete and WGS of Bordetella genogroups.</title>
        <authorList>
            <person name="Spilker T."/>
            <person name="Lipuma J."/>
        </authorList>
    </citation>
    <scope>NUCLEOTIDE SEQUENCE</scope>
    <source>
        <strain evidence="2">AU21707</strain>
    </source>
</reference>
<gene>
    <name evidence="2" type="ORF">CAL26_26050</name>
</gene>
<dbReference type="AlphaFoldDB" id="A0A261R8G2"/>
<dbReference type="Proteomes" id="UP000216857">
    <property type="component" value="Unassembled WGS sequence"/>
</dbReference>
<feature type="transmembrane region" description="Helical" evidence="1">
    <location>
        <begin position="81"/>
        <end position="103"/>
    </location>
</feature>
<feature type="transmembrane region" description="Helical" evidence="1">
    <location>
        <begin position="329"/>
        <end position="347"/>
    </location>
</feature>
<feature type="transmembrane region" description="Helical" evidence="1">
    <location>
        <begin position="181"/>
        <end position="205"/>
    </location>
</feature>
<keyword evidence="3" id="KW-1185">Reference proteome</keyword>
<evidence type="ECO:0000313" key="2">
    <source>
        <dbReference type="EMBL" id="OZI20920.1"/>
    </source>
</evidence>
<keyword evidence="1" id="KW-0812">Transmembrane</keyword>
<protein>
    <recommendedName>
        <fullName evidence="4">Glycosyltransferase RgtA/B/C/D-like domain-containing protein</fullName>
    </recommendedName>
</protein>
<dbReference type="EMBL" id="NEVJ01000003">
    <property type="protein sequence ID" value="OZI20920.1"/>
    <property type="molecule type" value="Genomic_DNA"/>
</dbReference>
<organism evidence="2 3">
    <name type="scientific">Bordetella genomosp. 9</name>
    <dbReference type="NCBI Taxonomy" id="1416803"/>
    <lineage>
        <taxon>Bacteria</taxon>
        <taxon>Pseudomonadati</taxon>
        <taxon>Pseudomonadota</taxon>
        <taxon>Betaproteobacteria</taxon>
        <taxon>Burkholderiales</taxon>
        <taxon>Alcaligenaceae</taxon>
        <taxon>Bordetella</taxon>
    </lineage>
</organism>
<feature type="transmembrane region" description="Helical" evidence="1">
    <location>
        <begin position="115"/>
        <end position="131"/>
    </location>
</feature>
<feature type="transmembrane region" description="Helical" evidence="1">
    <location>
        <begin position="303"/>
        <end position="322"/>
    </location>
</feature>
<proteinExistence type="predicted"/>
<keyword evidence="1" id="KW-0472">Membrane</keyword>
<evidence type="ECO:0000256" key="1">
    <source>
        <dbReference type="SAM" id="Phobius"/>
    </source>
</evidence>
<keyword evidence="1" id="KW-1133">Transmembrane helix</keyword>
<evidence type="ECO:0000313" key="3">
    <source>
        <dbReference type="Proteomes" id="UP000216857"/>
    </source>
</evidence>
<feature type="transmembrane region" description="Helical" evidence="1">
    <location>
        <begin position="12"/>
        <end position="29"/>
    </location>
</feature>
<feature type="transmembrane region" description="Helical" evidence="1">
    <location>
        <begin position="211"/>
        <end position="237"/>
    </location>
</feature>
<accession>A0A261R8G2</accession>